<feature type="transmembrane region" description="Helical" evidence="1">
    <location>
        <begin position="172"/>
        <end position="190"/>
    </location>
</feature>
<comment type="caution">
    <text evidence="2">The sequence shown here is derived from an EMBL/GenBank/DDBJ whole genome shotgun (WGS) entry which is preliminary data.</text>
</comment>
<feature type="transmembrane region" description="Helical" evidence="1">
    <location>
        <begin position="84"/>
        <end position="104"/>
    </location>
</feature>
<feature type="transmembrane region" description="Helical" evidence="1">
    <location>
        <begin position="439"/>
        <end position="462"/>
    </location>
</feature>
<dbReference type="Proteomes" id="UP001054837">
    <property type="component" value="Unassembled WGS sequence"/>
</dbReference>
<dbReference type="Pfam" id="PF07690">
    <property type="entry name" value="MFS_1"/>
    <property type="match status" value="2"/>
</dbReference>
<dbReference type="InterPro" id="IPR050327">
    <property type="entry name" value="Proton-linked_MCT"/>
</dbReference>
<dbReference type="InterPro" id="IPR011701">
    <property type="entry name" value="MFS"/>
</dbReference>
<dbReference type="InterPro" id="IPR036259">
    <property type="entry name" value="MFS_trans_sf"/>
</dbReference>
<dbReference type="PANTHER" id="PTHR11360">
    <property type="entry name" value="MONOCARBOXYLATE TRANSPORTER"/>
    <property type="match status" value="1"/>
</dbReference>
<name>A0AAV4R670_9ARAC</name>
<dbReference type="PANTHER" id="PTHR11360:SF303">
    <property type="entry name" value="MAJOR FACILITATOR SUPERFAMILY (MFS) PROFILE DOMAIN-CONTAINING PROTEIN"/>
    <property type="match status" value="1"/>
</dbReference>
<feature type="transmembrane region" description="Helical" evidence="1">
    <location>
        <begin position="528"/>
        <end position="552"/>
    </location>
</feature>
<keyword evidence="1" id="KW-0812">Transmembrane</keyword>
<feature type="transmembrane region" description="Helical" evidence="1">
    <location>
        <begin position="474"/>
        <end position="497"/>
    </location>
</feature>
<keyword evidence="1" id="KW-0472">Membrane</keyword>
<keyword evidence="1" id="KW-1133">Transmembrane helix</keyword>
<feature type="transmembrane region" description="Helical" evidence="1">
    <location>
        <begin position="504"/>
        <end position="522"/>
    </location>
</feature>
<evidence type="ECO:0000313" key="3">
    <source>
        <dbReference type="Proteomes" id="UP001054837"/>
    </source>
</evidence>
<sequence length="632" mass="70317">MPGQHATGVDQGYAWLVATSCFMINFIMAGLSRAAGVLYVAVIDSYGVSREVATTPFTIRFSVRNLSGPLVGLLGQRFGIRGTVLIGGVLAGVGGVLCILAPNVFWITMFWGGVHGIGYGLCNIIHVLLLNEYFDKYKGTAMGFAFSGDCFGTFAFPVILELLLENYDLNGTFLILGAISFNVIPCAMLLKTPYWLETKTKNAIAGPEDKSRKFFSKEISSDSQKVDTENIIIDSKSKSIKPFMQGSFNKAFVSDSLPNLNDYKPPATLTLPNLYEKESVTLLRFIHKDKLESRNDFTWNEDYKINRSSTFNEQVHFRTAMTRSLTDPKRSELSLTVKTLQNEKLDSNNFLYKIPDIVVDDHLLGERAQQNIILAETLNCETSTIAISENKINQDLPLPFVVNTEKMQYTVNANERDMEGTDIQRNAFINFIFVNTRPVFILIAITMTFFVFLIIGVITIIIDYAIDIGIPADIAKYILIGFSVTDLVGRLGFGAVLDKKWIQLGHFTGVTTLLMGASIFVIPFYPNFYYLMSCMVFCGFVLGGNCIVYPILVEHYLDKKEESIALGCLQFYGGLLVLALPPMIGFFRDSMGSYDGVFWTTGGLCTVSGIAWLLEPCLLKMQQRAVLKKTTP</sequence>
<feature type="transmembrane region" description="Helical" evidence="1">
    <location>
        <begin position="596"/>
        <end position="614"/>
    </location>
</feature>
<feature type="transmembrane region" description="Helical" evidence="1">
    <location>
        <begin position="110"/>
        <end position="129"/>
    </location>
</feature>
<feature type="transmembrane region" description="Helical" evidence="1">
    <location>
        <begin position="12"/>
        <end position="31"/>
    </location>
</feature>
<feature type="transmembrane region" description="Helical" evidence="1">
    <location>
        <begin position="564"/>
        <end position="584"/>
    </location>
</feature>
<keyword evidence="3" id="KW-1185">Reference proteome</keyword>
<evidence type="ECO:0000313" key="2">
    <source>
        <dbReference type="EMBL" id="GIY15702.1"/>
    </source>
</evidence>
<evidence type="ECO:0000256" key="1">
    <source>
        <dbReference type="SAM" id="Phobius"/>
    </source>
</evidence>
<reference evidence="2 3" key="1">
    <citation type="submission" date="2021-06" db="EMBL/GenBank/DDBJ databases">
        <title>Caerostris darwini draft genome.</title>
        <authorList>
            <person name="Kono N."/>
            <person name="Arakawa K."/>
        </authorList>
    </citation>
    <scope>NUCLEOTIDE SEQUENCE [LARGE SCALE GENOMIC DNA]</scope>
</reference>
<dbReference type="SUPFAM" id="SSF103473">
    <property type="entry name" value="MFS general substrate transporter"/>
    <property type="match status" value="1"/>
</dbReference>
<dbReference type="GO" id="GO:0008028">
    <property type="term" value="F:monocarboxylic acid transmembrane transporter activity"/>
    <property type="evidence" value="ECO:0007669"/>
    <property type="project" value="TreeGrafter"/>
</dbReference>
<accession>A0AAV4R670</accession>
<proteinExistence type="predicted"/>
<dbReference type="EMBL" id="BPLQ01005572">
    <property type="protein sequence ID" value="GIY15702.1"/>
    <property type="molecule type" value="Genomic_DNA"/>
</dbReference>
<gene>
    <name evidence="2" type="primary">Slc16a9_3</name>
    <name evidence="2" type="ORF">CDAR_125531</name>
</gene>
<dbReference type="Gene3D" id="1.20.1250.20">
    <property type="entry name" value="MFS general substrate transporter like domains"/>
    <property type="match status" value="2"/>
</dbReference>
<organism evidence="2 3">
    <name type="scientific">Caerostris darwini</name>
    <dbReference type="NCBI Taxonomy" id="1538125"/>
    <lineage>
        <taxon>Eukaryota</taxon>
        <taxon>Metazoa</taxon>
        <taxon>Ecdysozoa</taxon>
        <taxon>Arthropoda</taxon>
        <taxon>Chelicerata</taxon>
        <taxon>Arachnida</taxon>
        <taxon>Araneae</taxon>
        <taxon>Araneomorphae</taxon>
        <taxon>Entelegynae</taxon>
        <taxon>Araneoidea</taxon>
        <taxon>Araneidae</taxon>
        <taxon>Caerostris</taxon>
    </lineage>
</organism>
<protein>
    <submittedName>
        <fullName evidence="2">Monocarboxylate transporter 9</fullName>
    </submittedName>
</protein>
<feature type="transmembrane region" description="Helical" evidence="1">
    <location>
        <begin position="141"/>
        <end position="160"/>
    </location>
</feature>
<dbReference type="AlphaFoldDB" id="A0AAV4R670"/>